<reference evidence="8" key="1">
    <citation type="journal article" date="2021" name="PeerJ">
        <title>Extensive microbial diversity within the chicken gut microbiome revealed by metagenomics and culture.</title>
        <authorList>
            <person name="Gilroy R."/>
            <person name="Ravi A."/>
            <person name="Getino M."/>
            <person name="Pursley I."/>
            <person name="Horton D.L."/>
            <person name="Alikhan N.F."/>
            <person name="Baker D."/>
            <person name="Gharbi K."/>
            <person name="Hall N."/>
            <person name="Watson M."/>
            <person name="Adriaenssens E.M."/>
            <person name="Foster-Nyarko E."/>
            <person name="Jarju S."/>
            <person name="Secka A."/>
            <person name="Antonio M."/>
            <person name="Oren A."/>
            <person name="Chaudhuri R.R."/>
            <person name="La Ragione R."/>
            <person name="Hildebrand F."/>
            <person name="Pallen M.J."/>
        </authorList>
    </citation>
    <scope>NUCLEOTIDE SEQUENCE</scope>
    <source>
        <strain evidence="8">5032</strain>
    </source>
</reference>
<dbReference type="InterPro" id="IPR040758">
    <property type="entry name" value="PrmC_N"/>
</dbReference>
<comment type="catalytic activity">
    <reaction evidence="4 5">
        <text>L-glutaminyl-[peptide chain release factor] + S-adenosyl-L-methionine = N(5)-methyl-L-glutaminyl-[peptide chain release factor] + S-adenosyl-L-homocysteine + H(+)</text>
        <dbReference type="Rhea" id="RHEA:42896"/>
        <dbReference type="Rhea" id="RHEA-COMP:10271"/>
        <dbReference type="Rhea" id="RHEA-COMP:10272"/>
        <dbReference type="ChEBI" id="CHEBI:15378"/>
        <dbReference type="ChEBI" id="CHEBI:30011"/>
        <dbReference type="ChEBI" id="CHEBI:57856"/>
        <dbReference type="ChEBI" id="CHEBI:59789"/>
        <dbReference type="ChEBI" id="CHEBI:61891"/>
        <dbReference type="EC" id="2.1.1.297"/>
    </reaction>
</comment>
<comment type="caution">
    <text evidence="8">The sequence shown here is derived from an EMBL/GenBank/DDBJ whole genome shotgun (WGS) entry which is preliminary data.</text>
</comment>
<feature type="domain" description="Release factor glutamine methyltransferase N-terminal" evidence="7">
    <location>
        <begin position="3"/>
        <end position="69"/>
    </location>
</feature>
<feature type="binding site" evidence="5">
    <location>
        <begin position="121"/>
        <end position="125"/>
    </location>
    <ligand>
        <name>S-adenosyl-L-methionine</name>
        <dbReference type="ChEBI" id="CHEBI:59789"/>
    </ligand>
</feature>
<evidence type="ECO:0000256" key="1">
    <source>
        <dbReference type="ARBA" id="ARBA00022603"/>
    </source>
</evidence>
<sequence length="283" mass="30473">MLQAIARLRAAGDDSPHVCARALAQAATGLDRTGLLLAGNTPPAPDQAARFLALVARRCHGEPLAHILGQREFYGRDFTVSPATLIPRPETERLVELALDHMRQQEALLDAAAPPRLADLGTGSGCIGITLLCERPRWQALLMDISPAALAIARRNAHIHHVAPRALCLLGDMLAPPLAPRRLHLLVSNPPYIAPDERPEVMPEVLRHEPHTALFSPENGLAHLRAVCRAARHALIPGGVLLLEHGWQQGPAVRSLLTASGFSDVTSHADLAGHERCTQGIFV</sequence>
<dbReference type="EMBL" id="DWZD01000040">
    <property type="protein sequence ID" value="HJA79363.1"/>
    <property type="molecule type" value="Genomic_DNA"/>
</dbReference>
<dbReference type="InterPro" id="IPR019874">
    <property type="entry name" value="RF_methyltr_PrmC"/>
</dbReference>
<keyword evidence="3 5" id="KW-0949">S-adenosyl-L-methionine</keyword>
<dbReference type="InterPro" id="IPR029063">
    <property type="entry name" value="SAM-dependent_MTases_sf"/>
</dbReference>
<feature type="domain" description="Methyltransferase small" evidence="6">
    <location>
        <begin position="113"/>
        <end position="203"/>
    </location>
</feature>
<dbReference type="InterPro" id="IPR004556">
    <property type="entry name" value="HemK-like"/>
</dbReference>
<dbReference type="Pfam" id="PF17827">
    <property type="entry name" value="PrmC_N"/>
    <property type="match status" value="1"/>
</dbReference>
<evidence type="ECO:0000256" key="5">
    <source>
        <dbReference type="HAMAP-Rule" id="MF_02126"/>
    </source>
</evidence>
<feature type="binding site" evidence="5">
    <location>
        <position position="189"/>
    </location>
    <ligand>
        <name>S-adenosyl-L-methionine</name>
        <dbReference type="ChEBI" id="CHEBI:59789"/>
    </ligand>
</feature>
<dbReference type="PANTHER" id="PTHR18895:SF74">
    <property type="entry name" value="MTRF1L RELEASE FACTOR GLUTAMINE METHYLTRANSFERASE"/>
    <property type="match status" value="1"/>
</dbReference>
<reference evidence="8" key="2">
    <citation type="submission" date="2021-04" db="EMBL/GenBank/DDBJ databases">
        <authorList>
            <person name="Gilroy R."/>
        </authorList>
    </citation>
    <scope>NUCLEOTIDE SEQUENCE</scope>
    <source>
        <strain evidence="8">5032</strain>
    </source>
</reference>
<evidence type="ECO:0000259" key="6">
    <source>
        <dbReference type="Pfam" id="PF05175"/>
    </source>
</evidence>
<dbReference type="Gene3D" id="1.10.8.10">
    <property type="entry name" value="DNA helicase RuvA subunit, C-terminal domain"/>
    <property type="match status" value="1"/>
</dbReference>
<organism evidence="8 9">
    <name type="scientific">Candidatus Desulfovibrio intestinavium</name>
    <dbReference type="NCBI Taxonomy" id="2838534"/>
    <lineage>
        <taxon>Bacteria</taxon>
        <taxon>Pseudomonadati</taxon>
        <taxon>Thermodesulfobacteriota</taxon>
        <taxon>Desulfovibrionia</taxon>
        <taxon>Desulfovibrionales</taxon>
        <taxon>Desulfovibrionaceae</taxon>
        <taxon>Desulfovibrio</taxon>
    </lineage>
</organism>
<dbReference type="InterPro" id="IPR050320">
    <property type="entry name" value="N5-glutamine_MTase"/>
</dbReference>
<protein>
    <recommendedName>
        <fullName evidence="5">Release factor glutamine methyltransferase</fullName>
        <shortName evidence="5">RF MTase</shortName>
        <ecNumber evidence="5">2.1.1.297</ecNumber>
    </recommendedName>
    <alternativeName>
        <fullName evidence="5">N5-glutamine methyltransferase PrmC</fullName>
    </alternativeName>
    <alternativeName>
        <fullName evidence="5">Protein-(glutamine-N5) MTase PrmC</fullName>
    </alternativeName>
    <alternativeName>
        <fullName evidence="5">Protein-glutamine N-methyltransferase PrmC</fullName>
    </alternativeName>
</protein>
<keyword evidence="2 5" id="KW-0808">Transferase</keyword>
<accession>A0A9D2KQV0</accession>
<comment type="caution">
    <text evidence="5">Lacks conserved residue(s) required for the propagation of feature annotation.</text>
</comment>
<evidence type="ECO:0000256" key="4">
    <source>
        <dbReference type="ARBA" id="ARBA00048391"/>
    </source>
</evidence>
<dbReference type="NCBIfam" id="TIGR00536">
    <property type="entry name" value="hemK_fam"/>
    <property type="match status" value="1"/>
</dbReference>
<proteinExistence type="inferred from homology"/>
<keyword evidence="1 5" id="KW-0489">Methyltransferase</keyword>
<dbReference type="InterPro" id="IPR007848">
    <property type="entry name" value="Small_mtfrase_dom"/>
</dbReference>
<dbReference type="EC" id="2.1.1.297" evidence="5"/>
<dbReference type="GO" id="GO:0032259">
    <property type="term" value="P:methylation"/>
    <property type="evidence" value="ECO:0007669"/>
    <property type="project" value="UniProtKB-KW"/>
</dbReference>
<evidence type="ECO:0000313" key="8">
    <source>
        <dbReference type="EMBL" id="HJA79363.1"/>
    </source>
</evidence>
<evidence type="ECO:0000259" key="7">
    <source>
        <dbReference type="Pfam" id="PF17827"/>
    </source>
</evidence>
<dbReference type="HAMAP" id="MF_02126">
    <property type="entry name" value="RF_methyltr_PrmC"/>
    <property type="match status" value="1"/>
</dbReference>
<evidence type="ECO:0000313" key="9">
    <source>
        <dbReference type="Proteomes" id="UP000823821"/>
    </source>
</evidence>
<evidence type="ECO:0000256" key="2">
    <source>
        <dbReference type="ARBA" id="ARBA00022679"/>
    </source>
</evidence>
<dbReference type="PANTHER" id="PTHR18895">
    <property type="entry name" value="HEMK METHYLTRANSFERASE"/>
    <property type="match status" value="1"/>
</dbReference>
<dbReference type="SUPFAM" id="SSF53335">
    <property type="entry name" value="S-adenosyl-L-methionine-dependent methyltransferases"/>
    <property type="match status" value="1"/>
</dbReference>
<evidence type="ECO:0000256" key="3">
    <source>
        <dbReference type="ARBA" id="ARBA00022691"/>
    </source>
</evidence>
<name>A0A9D2KQV0_9BACT</name>
<comment type="function">
    <text evidence="5">Methylates the class 1 translation termination release factors RF1/PrfA and RF2/PrfB on the glutamine residue of the universally conserved GGQ motif.</text>
</comment>
<dbReference type="GO" id="GO:0102559">
    <property type="term" value="F:peptide chain release factor N(5)-glutamine methyltransferase activity"/>
    <property type="evidence" value="ECO:0007669"/>
    <property type="project" value="UniProtKB-EC"/>
</dbReference>
<feature type="binding site" evidence="5">
    <location>
        <begin position="189"/>
        <end position="192"/>
    </location>
    <ligand>
        <name>substrate</name>
    </ligand>
</feature>
<dbReference type="AlphaFoldDB" id="A0A9D2KQV0"/>
<dbReference type="Proteomes" id="UP000823821">
    <property type="component" value="Unassembled WGS sequence"/>
</dbReference>
<gene>
    <name evidence="5 8" type="primary">prmC</name>
    <name evidence="8" type="ORF">H9784_07345</name>
</gene>
<dbReference type="Pfam" id="PF05175">
    <property type="entry name" value="MTS"/>
    <property type="match status" value="1"/>
</dbReference>
<feature type="binding site" evidence="5">
    <location>
        <position position="144"/>
    </location>
    <ligand>
        <name>S-adenosyl-L-methionine</name>
        <dbReference type="ChEBI" id="CHEBI:59789"/>
    </ligand>
</feature>
<dbReference type="CDD" id="cd02440">
    <property type="entry name" value="AdoMet_MTases"/>
    <property type="match status" value="1"/>
</dbReference>
<dbReference type="NCBIfam" id="TIGR03534">
    <property type="entry name" value="RF_mod_PrmC"/>
    <property type="match status" value="1"/>
</dbReference>
<comment type="similarity">
    <text evidence="5">Belongs to the protein N5-glutamine methyltransferase family. PrmC subfamily.</text>
</comment>
<dbReference type="Gene3D" id="3.40.50.150">
    <property type="entry name" value="Vaccinia Virus protein VP39"/>
    <property type="match status" value="1"/>
</dbReference>